<keyword evidence="3" id="KW-1185">Reference proteome</keyword>
<reference evidence="3" key="1">
    <citation type="submission" date="2016-11" db="EMBL/GenBank/DDBJ databases">
        <authorList>
            <person name="Varghese N."/>
            <person name="Submissions S."/>
        </authorList>
    </citation>
    <scope>NUCLEOTIDE SEQUENCE [LARGE SCALE GENOMIC DNA]</scope>
    <source>
        <strain evidence="3">DSM 16990</strain>
    </source>
</reference>
<feature type="region of interest" description="Disordered" evidence="1">
    <location>
        <begin position="38"/>
        <end position="63"/>
    </location>
</feature>
<dbReference type="EMBL" id="FQUQ01000001">
    <property type="protein sequence ID" value="SHE81392.1"/>
    <property type="molecule type" value="Genomic_DNA"/>
</dbReference>
<organism evidence="2 3">
    <name type="scientific">Pedobacter caeni</name>
    <dbReference type="NCBI Taxonomy" id="288992"/>
    <lineage>
        <taxon>Bacteria</taxon>
        <taxon>Pseudomonadati</taxon>
        <taxon>Bacteroidota</taxon>
        <taxon>Sphingobacteriia</taxon>
        <taxon>Sphingobacteriales</taxon>
        <taxon>Sphingobacteriaceae</taxon>
        <taxon>Pedobacter</taxon>
    </lineage>
</organism>
<feature type="compositionally biased region" description="Low complexity" evidence="1">
    <location>
        <begin position="53"/>
        <end position="63"/>
    </location>
</feature>
<proteinExistence type="predicted"/>
<accession>A0A1M4WK79</accession>
<dbReference type="Proteomes" id="UP000184287">
    <property type="component" value="Unassembled WGS sequence"/>
</dbReference>
<evidence type="ECO:0000313" key="3">
    <source>
        <dbReference type="Proteomes" id="UP000184287"/>
    </source>
</evidence>
<dbReference type="STRING" id="288992.SAMN04488522_1011287"/>
<evidence type="ECO:0000313" key="2">
    <source>
        <dbReference type="EMBL" id="SHE81392.1"/>
    </source>
</evidence>
<dbReference type="OrthoDB" id="660752at2"/>
<evidence type="ECO:0000256" key="1">
    <source>
        <dbReference type="SAM" id="MobiDB-lite"/>
    </source>
</evidence>
<protein>
    <submittedName>
        <fullName evidence="2">Uncharacterized protein</fullName>
    </submittedName>
</protein>
<dbReference type="PROSITE" id="PS51257">
    <property type="entry name" value="PROKAR_LIPOPROTEIN"/>
    <property type="match status" value="1"/>
</dbReference>
<dbReference type="AlphaFoldDB" id="A0A1M4WK79"/>
<sequence length="234" mass="26670">MKKLIALMICSQILFSCKQISKSVEETFQPNDSIANKTAQAKPAGNEDHFDTQTETTSSTTVETHTSTYTEQHVEGKAIGFLTNVDQLTKAENDLKKLPQYLGKEIFIYLNINFYNDGHITVMLQHPENPKYVDSYEYNAGKWSAPKPKQLSVKDDVKSNLVSLNSIPFSNVAKVTGIYNEKASHIEGAKASDHTYITIYKHRIEWYPMNIDGTRERYFIQFNPDGTLKEFKQD</sequence>
<name>A0A1M4WK79_9SPHI</name>
<gene>
    <name evidence="2" type="ORF">SAMN04488522_1011287</name>
</gene>
<dbReference type="RefSeq" id="WP_073228799.1">
    <property type="nucleotide sequence ID" value="NZ_FQUQ01000001.1"/>
</dbReference>